<dbReference type="Proteomes" id="UP000248039">
    <property type="component" value="Unassembled WGS sequence"/>
</dbReference>
<dbReference type="EMBL" id="PYBW01000039">
    <property type="protein sequence ID" value="PYC80561.1"/>
    <property type="molecule type" value="Genomic_DNA"/>
</dbReference>
<evidence type="ECO:0000313" key="2">
    <source>
        <dbReference type="Proteomes" id="UP000248039"/>
    </source>
</evidence>
<dbReference type="InterPro" id="IPR023393">
    <property type="entry name" value="START-like_dom_sf"/>
</dbReference>
<gene>
    <name evidence="1" type="ORF">C7C46_12825</name>
</gene>
<evidence type="ECO:0000313" key="1">
    <source>
        <dbReference type="EMBL" id="PYC80561.1"/>
    </source>
</evidence>
<dbReference type="SUPFAM" id="SSF55961">
    <property type="entry name" value="Bet v1-like"/>
    <property type="match status" value="1"/>
</dbReference>
<dbReference type="Gene3D" id="3.30.530.20">
    <property type="match status" value="1"/>
</dbReference>
<dbReference type="RefSeq" id="WP_110668913.1">
    <property type="nucleotide sequence ID" value="NZ_PYBW01000039.1"/>
</dbReference>
<keyword evidence="2" id="KW-1185">Reference proteome</keyword>
<evidence type="ECO:0008006" key="3">
    <source>
        <dbReference type="Google" id="ProtNLM"/>
    </source>
</evidence>
<name>A0A2V4NVJ0_9ACTN</name>
<dbReference type="CDD" id="cd07812">
    <property type="entry name" value="SRPBCC"/>
    <property type="match status" value="1"/>
</dbReference>
<proteinExistence type="predicted"/>
<protein>
    <recommendedName>
        <fullName evidence="3">SRPBCC family protein</fullName>
    </recommendedName>
</protein>
<dbReference type="AlphaFoldDB" id="A0A2V4NVJ0"/>
<reference evidence="1 2" key="1">
    <citation type="submission" date="2018-03" db="EMBL/GenBank/DDBJ databases">
        <title>Bioinformatic expansion and discovery of thiopeptide antibiotics.</title>
        <authorList>
            <person name="Schwalen C.J."/>
            <person name="Hudson G.A."/>
            <person name="Mitchell D.A."/>
        </authorList>
    </citation>
    <scope>NUCLEOTIDE SEQUENCE [LARGE SCALE GENOMIC DNA]</scope>
    <source>
        <strain evidence="1 2">ATCC 21389</strain>
    </source>
</reference>
<organism evidence="1 2">
    <name type="scientific">Streptomyces tateyamensis</name>
    <dbReference type="NCBI Taxonomy" id="565073"/>
    <lineage>
        <taxon>Bacteria</taxon>
        <taxon>Bacillati</taxon>
        <taxon>Actinomycetota</taxon>
        <taxon>Actinomycetes</taxon>
        <taxon>Kitasatosporales</taxon>
        <taxon>Streptomycetaceae</taxon>
        <taxon>Streptomyces</taxon>
    </lineage>
</organism>
<comment type="caution">
    <text evidence="1">The sequence shown here is derived from an EMBL/GenBank/DDBJ whole genome shotgun (WGS) entry which is preliminary data.</text>
</comment>
<sequence>MPSTELTHSYEIDAPPAALLAHLAEPQNYIGLSPLLAEVRDMRHEDGVTHYVAVERFRILGLVNHDNVIRVTLHAEDARLPAEAAVHGQVVSPGGVRMAYRFAFTAHPAGGSQVLDTLHLHTPPGLLRYAATKAAAVQAERARVLAHRLRRDT</sequence>
<dbReference type="OrthoDB" id="3529782at2"/>
<accession>A0A2V4NVJ0</accession>